<protein>
    <submittedName>
        <fullName evidence="1">Uncharacterized protein</fullName>
    </submittedName>
</protein>
<dbReference type="AlphaFoldDB" id="A0A0B7DFW3"/>
<dbReference type="Proteomes" id="UP000255125">
    <property type="component" value="Unassembled WGS sequence"/>
</dbReference>
<name>A0A0B7DFW3_PSEFL</name>
<accession>A0A0B7DFW3</accession>
<sequence>MSRKSAPPAIAGKPILVTFGVNQTDKVNKAANMLNKSPRQFILDSTMEACESAGKVPKP</sequence>
<dbReference type="OrthoDB" id="6924964at2"/>
<organism evidence="1 2">
    <name type="scientific">Pseudomonas fluorescens</name>
    <dbReference type="NCBI Taxonomy" id="294"/>
    <lineage>
        <taxon>Bacteria</taxon>
        <taxon>Pseudomonadati</taxon>
        <taxon>Pseudomonadota</taxon>
        <taxon>Gammaproteobacteria</taxon>
        <taxon>Pseudomonadales</taxon>
        <taxon>Pseudomonadaceae</taxon>
        <taxon>Pseudomonas</taxon>
    </lineage>
</organism>
<dbReference type="EMBL" id="UGUS01000002">
    <property type="protein sequence ID" value="SUD34152.1"/>
    <property type="molecule type" value="Genomic_DNA"/>
</dbReference>
<gene>
    <name evidence="1" type="ORF">NCTC10392_05450</name>
</gene>
<evidence type="ECO:0000313" key="2">
    <source>
        <dbReference type="Proteomes" id="UP000255125"/>
    </source>
</evidence>
<dbReference type="RefSeq" id="WP_042561604.1">
    <property type="nucleotide sequence ID" value="NZ_CDMF01000001.1"/>
</dbReference>
<reference evidence="1 2" key="1">
    <citation type="submission" date="2018-06" db="EMBL/GenBank/DDBJ databases">
        <authorList>
            <consortium name="Pathogen Informatics"/>
            <person name="Doyle S."/>
        </authorList>
    </citation>
    <scope>NUCLEOTIDE SEQUENCE [LARGE SCALE GENOMIC DNA]</scope>
    <source>
        <strain evidence="1 2">NCTC10392</strain>
    </source>
</reference>
<proteinExistence type="predicted"/>
<evidence type="ECO:0000313" key="1">
    <source>
        <dbReference type="EMBL" id="SUD34152.1"/>
    </source>
</evidence>